<dbReference type="CDD" id="cd09917">
    <property type="entry name" value="F-box_SF"/>
    <property type="match status" value="1"/>
</dbReference>
<reference evidence="1 2" key="1">
    <citation type="journal article" date="2021" name="Sci. Rep.">
        <title>The genome of the diatom Chaetoceros tenuissimus carries an ancient integrated fragment of an extant virus.</title>
        <authorList>
            <person name="Hongo Y."/>
            <person name="Kimura K."/>
            <person name="Takaki Y."/>
            <person name="Yoshida Y."/>
            <person name="Baba S."/>
            <person name="Kobayashi G."/>
            <person name="Nagasaki K."/>
            <person name="Hano T."/>
            <person name="Tomaru Y."/>
        </authorList>
    </citation>
    <scope>NUCLEOTIDE SEQUENCE [LARGE SCALE GENOMIC DNA]</scope>
    <source>
        <strain evidence="1 2">NIES-3715</strain>
    </source>
</reference>
<dbReference type="InterPro" id="IPR036047">
    <property type="entry name" value="F-box-like_dom_sf"/>
</dbReference>
<gene>
    <name evidence="1" type="ORF">CTEN210_17624</name>
</gene>
<keyword evidence="2" id="KW-1185">Reference proteome</keyword>
<evidence type="ECO:0008006" key="3">
    <source>
        <dbReference type="Google" id="ProtNLM"/>
    </source>
</evidence>
<dbReference type="SUPFAM" id="SSF81383">
    <property type="entry name" value="F-box domain"/>
    <property type="match status" value="1"/>
</dbReference>
<organism evidence="1 2">
    <name type="scientific">Chaetoceros tenuissimus</name>
    <dbReference type="NCBI Taxonomy" id="426638"/>
    <lineage>
        <taxon>Eukaryota</taxon>
        <taxon>Sar</taxon>
        <taxon>Stramenopiles</taxon>
        <taxon>Ochrophyta</taxon>
        <taxon>Bacillariophyta</taxon>
        <taxon>Coscinodiscophyceae</taxon>
        <taxon>Chaetocerotophycidae</taxon>
        <taxon>Chaetocerotales</taxon>
        <taxon>Chaetocerotaceae</taxon>
        <taxon>Chaetoceros</taxon>
    </lineage>
</organism>
<comment type="caution">
    <text evidence="1">The sequence shown here is derived from an EMBL/GenBank/DDBJ whole genome shotgun (WGS) entry which is preliminary data.</text>
</comment>
<dbReference type="Proteomes" id="UP001054902">
    <property type="component" value="Unassembled WGS sequence"/>
</dbReference>
<proteinExistence type="predicted"/>
<sequence length="528" mass="60695">MTSKHKDVKVNCTMLPECADAALDFFSSISDDLIEHVASFLTSRDLVNLITTNSFWHHFLTESESNIIWKYPLQNDFGFSFHDTCRTSFSLETLRIHSQHKTRNQSNGYSIFGYHFSDESSTCTVRSAYAAWKSWKDVSDLFYSLDLPNDFEVLDYLEDVEPDCEDDDIVKVDSRFANGPFFLRAAKVWYAIAFWADNNGRFGKSLKASFASGVRHYNGRFGKCKYSQNIIAAEAIFAFCDGQMTSQCSTINALDLTNGFFGYYIYDGPRENNMRRQVYCQNCRLFSTRDAIDVSLSDEWVLKDGNEGTINHHLVLTRTPNSNAPRTVFVNYLNGKLRALYRQSILHPVYNDDTIGEDKNDQCLRYIENYVKCLNNGVIVVEDDRYISPFATVPVHSDLVKVEQELELPKRIVERGIEIIISTTVGFETNSIIVNARIRILTEGEDGYLSAEQRGFLECKLCSNAWFPEAGAIRRGRRNIPHVYHIERLQAKRCPVLFENGYRFSNVRKMTSYNLHFAFVAEQEHEKV</sequence>
<accession>A0AAD3DB37</accession>
<dbReference type="EMBL" id="BLLK01000071">
    <property type="protein sequence ID" value="GFH61148.1"/>
    <property type="molecule type" value="Genomic_DNA"/>
</dbReference>
<evidence type="ECO:0000313" key="2">
    <source>
        <dbReference type="Proteomes" id="UP001054902"/>
    </source>
</evidence>
<evidence type="ECO:0000313" key="1">
    <source>
        <dbReference type="EMBL" id="GFH61148.1"/>
    </source>
</evidence>
<dbReference type="AlphaFoldDB" id="A0AAD3DB37"/>
<protein>
    <recommendedName>
        <fullName evidence="3">F-box domain-containing protein</fullName>
    </recommendedName>
</protein>
<name>A0AAD3DB37_9STRA</name>